<evidence type="ECO:0000313" key="7">
    <source>
        <dbReference type="Proteomes" id="UP000714817"/>
    </source>
</evidence>
<dbReference type="PANTHER" id="PTHR43804:SF7">
    <property type="entry name" value="LD18447P"/>
    <property type="match status" value="1"/>
</dbReference>
<dbReference type="PANTHER" id="PTHR43804">
    <property type="entry name" value="LD18447P"/>
    <property type="match status" value="1"/>
</dbReference>
<dbReference type="Proteomes" id="UP000714817">
    <property type="component" value="Unassembled WGS sequence"/>
</dbReference>
<dbReference type="AlphaFoldDB" id="A0A955IWD9"/>
<reference evidence="6" key="1">
    <citation type="submission" date="2020-04" db="EMBL/GenBank/DDBJ databases">
        <authorList>
            <person name="Zhang T."/>
        </authorList>
    </citation>
    <scope>NUCLEOTIDE SEQUENCE</scope>
    <source>
        <strain evidence="6">HKST-UBA80</strain>
    </source>
</reference>
<dbReference type="FunFam" id="3.30.70.1660:FF:000002">
    <property type="entry name" value="Peptide chain release factor 1"/>
    <property type="match status" value="1"/>
</dbReference>
<dbReference type="InterPro" id="IPR000352">
    <property type="entry name" value="Pep_chain_release_fac_I"/>
</dbReference>
<dbReference type="InterPro" id="IPR045853">
    <property type="entry name" value="Pep_chain_release_fac_I_sf"/>
</dbReference>
<comment type="caution">
    <text evidence="6">The sequence shown here is derived from an EMBL/GenBank/DDBJ whole genome shotgun (WGS) entry which is preliminary data.</text>
</comment>
<dbReference type="GO" id="GO:0005737">
    <property type="term" value="C:cytoplasm"/>
    <property type="evidence" value="ECO:0007669"/>
    <property type="project" value="UniProtKB-ARBA"/>
</dbReference>
<dbReference type="GO" id="GO:0003747">
    <property type="term" value="F:translation release factor activity"/>
    <property type="evidence" value="ECO:0007669"/>
    <property type="project" value="InterPro"/>
</dbReference>
<dbReference type="Gene3D" id="3.30.70.1660">
    <property type="match status" value="1"/>
</dbReference>
<name>A0A955IWD9_UNCKA</name>
<dbReference type="SMART" id="SM00937">
    <property type="entry name" value="PCRF"/>
    <property type="match status" value="1"/>
</dbReference>
<dbReference type="InterPro" id="IPR005139">
    <property type="entry name" value="PCRF"/>
</dbReference>
<gene>
    <name evidence="6" type="ORF">KDA10_01110</name>
</gene>
<evidence type="ECO:0000259" key="5">
    <source>
        <dbReference type="SMART" id="SM00937"/>
    </source>
</evidence>
<comment type="similarity">
    <text evidence="2">Belongs to the prokaryotic/mitochondrial release factor family.</text>
</comment>
<keyword evidence="3" id="KW-0488">Methylation</keyword>
<keyword evidence="4" id="KW-0648">Protein biosynthesis</keyword>
<dbReference type="Pfam" id="PF03462">
    <property type="entry name" value="PCRF"/>
    <property type="match status" value="1"/>
</dbReference>
<dbReference type="EMBL" id="JAGQNY010000004">
    <property type="protein sequence ID" value="MCA9301952.1"/>
    <property type="molecule type" value="Genomic_DNA"/>
</dbReference>
<dbReference type="InterPro" id="IPR050057">
    <property type="entry name" value="Prokaryotic/Mito_RF"/>
</dbReference>
<reference evidence="6" key="2">
    <citation type="journal article" date="2021" name="Microbiome">
        <title>Successional dynamics and alternative stable states in a saline activated sludge microbial community over 9 years.</title>
        <authorList>
            <person name="Wang Y."/>
            <person name="Ye J."/>
            <person name="Ju F."/>
            <person name="Liu L."/>
            <person name="Boyd J.A."/>
            <person name="Deng Y."/>
            <person name="Parks D.H."/>
            <person name="Jiang X."/>
            <person name="Yin X."/>
            <person name="Woodcroft B.J."/>
            <person name="Tyson G.W."/>
            <person name="Hugenholtz P."/>
            <person name="Polz M.F."/>
            <person name="Zhang T."/>
        </authorList>
    </citation>
    <scope>NUCLEOTIDE SEQUENCE</scope>
    <source>
        <strain evidence="6">HKST-UBA80</strain>
    </source>
</reference>
<comment type="function">
    <text evidence="1">Peptide chain release factor 1 directs the termination of translation in response to the peptide chain termination codons UAG and UAA.</text>
</comment>
<evidence type="ECO:0000313" key="6">
    <source>
        <dbReference type="EMBL" id="MCA9301952.1"/>
    </source>
</evidence>
<feature type="domain" description="Peptide chain release factor" evidence="5">
    <location>
        <begin position="36"/>
        <end position="149"/>
    </location>
</feature>
<dbReference type="SUPFAM" id="SSF75620">
    <property type="entry name" value="Release factor"/>
    <property type="match status" value="1"/>
</dbReference>
<evidence type="ECO:0000256" key="1">
    <source>
        <dbReference type="ARBA" id="ARBA00002986"/>
    </source>
</evidence>
<protein>
    <submittedName>
        <fullName evidence="6">PCRF domain-containing protein</fullName>
    </submittedName>
</protein>
<dbReference type="Pfam" id="PF00472">
    <property type="entry name" value="RF-1"/>
    <property type="match status" value="1"/>
</dbReference>
<accession>A0A955IWD9</accession>
<dbReference type="FunFam" id="3.30.160.20:FF:000004">
    <property type="entry name" value="Peptide chain release factor 1"/>
    <property type="match status" value="1"/>
</dbReference>
<proteinExistence type="inferred from homology"/>
<evidence type="ECO:0000256" key="3">
    <source>
        <dbReference type="ARBA" id="ARBA00022481"/>
    </source>
</evidence>
<organism evidence="6 7">
    <name type="scientific">candidate division WWE3 bacterium</name>
    <dbReference type="NCBI Taxonomy" id="2053526"/>
    <lineage>
        <taxon>Bacteria</taxon>
        <taxon>Katanobacteria</taxon>
    </lineage>
</organism>
<sequence length="322" mass="36503">MDEIINNLEHEKEVLQKRASEINPLLSQEKDQQMLKLYQEELSSLYKQIKDISNSIGSLKGEYAEEESESENSQETINQNVATIEIRSGTGGDEAGLFAHDLYRMYIRFAERMNWRVEELFYSDNEVGGIKTAIFSIRGLGAYRLLANEAGVHRVQRVPKTESAGRIHTSTATVAVLPELKNVNIDIKPEDVKMDFFRSGGSGGQNVNKVSTSVRLTHVPTGVVVECQEERTQGKNRAKAMTMLESKLFTSMQEQRVQKLADLRLSSIGTGERHEKIRTYNFPQSRVTDHRIKQSWHNLEAIMDGDIKSMLTTLMTTEFDKA</sequence>
<evidence type="ECO:0000256" key="4">
    <source>
        <dbReference type="ARBA" id="ARBA00022917"/>
    </source>
</evidence>
<dbReference type="Gene3D" id="3.30.160.20">
    <property type="match status" value="1"/>
</dbReference>
<evidence type="ECO:0000256" key="2">
    <source>
        <dbReference type="ARBA" id="ARBA00010835"/>
    </source>
</evidence>